<feature type="region of interest" description="Disordered" evidence="1">
    <location>
        <begin position="216"/>
        <end position="392"/>
    </location>
</feature>
<gene>
    <name evidence="2" type="ORF">SNAT2548_LOCUS7069</name>
</gene>
<dbReference type="OrthoDB" id="446773at2759"/>
<name>A0A812JXI8_9DINO</name>
<proteinExistence type="predicted"/>
<feature type="compositionally biased region" description="Basic and acidic residues" evidence="1">
    <location>
        <begin position="363"/>
        <end position="384"/>
    </location>
</feature>
<evidence type="ECO:0000313" key="3">
    <source>
        <dbReference type="Proteomes" id="UP000604046"/>
    </source>
</evidence>
<feature type="compositionally biased region" description="Acidic residues" evidence="1">
    <location>
        <begin position="327"/>
        <end position="357"/>
    </location>
</feature>
<comment type="caution">
    <text evidence="2">The sequence shown here is derived from an EMBL/GenBank/DDBJ whole genome shotgun (WGS) entry which is preliminary data.</text>
</comment>
<reference evidence="2" key="1">
    <citation type="submission" date="2021-02" db="EMBL/GenBank/DDBJ databases">
        <authorList>
            <person name="Dougan E. K."/>
            <person name="Rhodes N."/>
            <person name="Thang M."/>
            <person name="Chan C."/>
        </authorList>
    </citation>
    <scope>NUCLEOTIDE SEQUENCE</scope>
</reference>
<protein>
    <submittedName>
        <fullName evidence="2">Uncharacterized protein</fullName>
    </submittedName>
</protein>
<feature type="compositionally biased region" description="Basic and acidic residues" evidence="1">
    <location>
        <begin position="259"/>
        <end position="275"/>
    </location>
</feature>
<dbReference type="EMBL" id="CAJNDS010000484">
    <property type="protein sequence ID" value="CAE7211044.1"/>
    <property type="molecule type" value="Genomic_DNA"/>
</dbReference>
<organism evidence="2 3">
    <name type="scientific">Symbiodinium natans</name>
    <dbReference type="NCBI Taxonomy" id="878477"/>
    <lineage>
        <taxon>Eukaryota</taxon>
        <taxon>Sar</taxon>
        <taxon>Alveolata</taxon>
        <taxon>Dinophyceae</taxon>
        <taxon>Suessiales</taxon>
        <taxon>Symbiodiniaceae</taxon>
        <taxon>Symbiodinium</taxon>
    </lineage>
</organism>
<dbReference type="Gene3D" id="3.80.10.10">
    <property type="entry name" value="Ribonuclease Inhibitor"/>
    <property type="match status" value="1"/>
</dbReference>
<feature type="compositionally biased region" description="Basic and acidic residues" evidence="1">
    <location>
        <begin position="283"/>
        <end position="299"/>
    </location>
</feature>
<dbReference type="Proteomes" id="UP000604046">
    <property type="component" value="Unassembled WGS sequence"/>
</dbReference>
<feature type="compositionally biased region" description="Low complexity" evidence="1">
    <location>
        <begin position="216"/>
        <end position="241"/>
    </location>
</feature>
<dbReference type="SUPFAM" id="SSF52047">
    <property type="entry name" value="RNI-like"/>
    <property type="match status" value="1"/>
</dbReference>
<keyword evidence="3" id="KW-1185">Reference proteome</keyword>
<evidence type="ECO:0000313" key="2">
    <source>
        <dbReference type="EMBL" id="CAE7211044.1"/>
    </source>
</evidence>
<dbReference type="AlphaFoldDB" id="A0A812JXI8"/>
<accession>A0A812JXI8</accession>
<dbReference type="InterPro" id="IPR032675">
    <property type="entry name" value="LRR_dom_sf"/>
</dbReference>
<sequence>MAFVQQHVREGTNGPEVILSNNMCQDRHVDDLLLCIESWLVRQYGRSGAQPWQLGTLDLSRNGLSDENVARIADRLRQLHVRVRCLDLTANKAGTKGLLALEAYLWNCSEPFQEISLAENEICVEAGSGEDNPVSSFLRCLYNHPSYPRKTSSDAGALIHPLVLRLRGNKIPDLQHLLKEIQRKVGDKAHFCSSPEAYHTDAEEFLSVHISDVESVESADSADSAAESAQQGEGAQGAEAGVEAEDSAWQRRQRRRKAKELALKESSPKSDQGEQKKKKKARVKNDEGKKKKAKKENGKTKKKKKKRSKQDESKENGDQEAQPASEEATEEGEDDPDDEDPADEQGAEQNAEQDAEGTNDGVSSEKEADEVKSVEKEPPEDPRPEAVTAPPMRTFCPTALSLEDQASLKKETVERLRQMEGLLDSIGESALTKLAELTVRLLASGKRSEDMLMELKPFARALIKSFTELRKTEMLNCLSRWASSELRSWQHLRRKTKGARTMTMSQ</sequence>
<evidence type="ECO:0000256" key="1">
    <source>
        <dbReference type="SAM" id="MobiDB-lite"/>
    </source>
</evidence>